<proteinExistence type="predicted"/>
<dbReference type="PANTHER" id="PTHR10039:SF5">
    <property type="entry name" value="NACHT DOMAIN-CONTAINING PROTEIN"/>
    <property type="match status" value="1"/>
</dbReference>
<keyword evidence="2" id="KW-0040">ANK repeat</keyword>
<evidence type="ECO:0000313" key="5">
    <source>
        <dbReference type="Proteomes" id="UP000045706"/>
    </source>
</evidence>
<dbReference type="AlphaFoldDB" id="A0A0G4NJ37"/>
<dbReference type="PROSITE" id="PS50088">
    <property type="entry name" value="ANK_REPEAT"/>
    <property type="match status" value="1"/>
</dbReference>
<organism evidence="4 5">
    <name type="scientific">Verticillium longisporum</name>
    <name type="common">Verticillium dahliae var. longisporum</name>
    <dbReference type="NCBI Taxonomy" id="100787"/>
    <lineage>
        <taxon>Eukaryota</taxon>
        <taxon>Fungi</taxon>
        <taxon>Dikarya</taxon>
        <taxon>Ascomycota</taxon>
        <taxon>Pezizomycotina</taxon>
        <taxon>Sordariomycetes</taxon>
        <taxon>Hypocreomycetidae</taxon>
        <taxon>Glomerellales</taxon>
        <taxon>Plectosphaerellaceae</taxon>
        <taxon>Verticillium</taxon>
    </lineage>
</organism>
<dbReference type="Proteomes" id="UP000045706">
    <property type="component" value="Unassembled WGS sequence"/>
</dbReference>
<sequence>MEHLVASDKLDFDGCMSTLFFPEMNARGADVETAAAGTCRWILEHPTYLQWHANGQGLLWVKGKPGCGKSTLMKHVIKNSSDIHPDGATLKICFYFHGRGTDLQRSPLGLFRALVHQIGQAYPRAVSSIVNHYKKMDESLAGPWSWRPQDLEDFFVSDVLPALLRRSGLCIFIDALDECGEKEARRLVQFFTRIYDTSASSSYRVSICFSCRHYPIIAPDNCEQVVVESANDKDIARYIDQELTRVVTSPEDLEALRQKVEEQARQVFLWVVLVIPQVVWKYNEGSTVEEIVDYIDKIPPQLHNLYANLITELKEKSALKSKQLFQWICFGTENLPVDRLRDALNFDGEAGIQRGAYENWLSASDTIRSNDQMVKKLRVLSAGLAEISNGVVQLVHQTVQDFLFEKGFAMLDGVEQLSLTEITGASHHRLAKSCLLYFASIEKGIRGELSDLLKQKDSPKNSSNYQGETALMLAVLYSRAEVIKFLLESPIGGAVDWLVVNRWGQNLLVYAESAKNDSVTRKVVARVQKEAKLRSRAGFGSFNEDRRRRPGRVDSFFDAELKTVMDKQLGKFRITVKKKRS</sequence>
<dbReference type="SUPFAM" id="SSF48403">
    <property type="entry name" value="Ankyrin repeat"/>
    <property type="match status" value="1"/>
</dbReference>
<accession>A0A0G4NJ37</accession>
<gene>
    <name evidence="4" type="ORF">BN1723_007035</name>
</gene>
<evidence type="ECO:0000313" key="4">
    <source>
        <dbReference type="EMBL" id="CRK46381.1"/>
    </source>
</evidence>
<dbReference type="PANTHER" id="PTHR10039">
    <property type="entry name" value="AMELOGENIN"/>
    <property type="match status" value="1"/>
</dbReference>
<dbReference type="SUPFAM" id="SSF52540">
    <property type="entry name" value="P-loop containing nucleoside triphosphate hydrolases"/>
    <property type="match status" value="1"/>
</dbReference>
<keyword evidence="1" id="KW-0677">Repeat</keyword>
<dbReference type="Gene3D" id="3.40.50.300">
    <property type="entry name" value="P-loop containing nucleotide triphosphate hydrolases"/>
    <property type="match status" value="1"/>
</dbReference>
<dbReference type="InterPro" id="IPR002110">
    <property type="entry name" value="Ankyrin_rpt"/>
</dbReference>
<feature type="domain" description="Nephrocystin 3-like N-terminal" evidence="3">
    <location>
        <begin position="37"/>
        <end position="212"/>
    </location>
</feature>
<feature type="repeat" description="ANK" evidence="2">
    <location>
        <begin position="466"/>
        <end position="488"/>
    </location>
</feature>
<name>A0A0G4NJ37_VERLO</name>
<dbReference type="InterPro" id="IPR056884">
    <property type="entry name" value="NPHP3-like_N"/>
</dbReference>
<dbReference type="InterPro" id="IPR027417">
    <property type="entry name" value="P-loop_NTPase"/>
</dbReference>
<dbReference type="Pfam" id="PF24883">
    <property type="entry name" value="NPHP3_N"/>
    <property type="match status" value="1"/>
</dbReference>
<dbReference type="InterPro" id="IPR036770">
    <property type="entry name" value="Ankyrin_rpt-contain_sf"/>
</dbReference>
<protein>
    <recommendedName>
        <fullName evidence="3">Nephrocystin 3-like N-terminal domain-containing protein</fullName>
    </recommendedName>
</protein>
<reference evidence="5" key="1">
    <citation type="submission" date="2015-05" db="EMBL/GenBank/DDBJ databases">
        <authorList>
            <person name="Fogelqvist Johan"/>
        </authorList>
    </citation>
    <scope>NUCLEOTIDE SEQUENCE [LARGE SCALE GENOMIC DNA]</scope>
</reference>
<dbReference type="Gene3D" id="1.25.40.20">
    <property type="entry name" value="Ankyrin repeat-containing domain"/>
    <property type="match status" value="1"/>
</dbReference>
<evidence type="ECO:0000256" key="1">
    <source>
        <dbReference type="ARBA" id="ARBA00022737"/>
    </source>
</evidence>
<evidence type="ECO:0000259" key="3">
    <source>
        <dbReference type="Pfam" id="PF24883"/>
    </source>
</evidence>
<evidence type="ECO:0000256" key="2">
    <source>
        <dbReference type="PROSITE-ProRule" id="PRU00023"/>
    </source>
</evidence>
<dbReference type="EMBL" id="CVQI01035606">
    <property type="protein sequence ID" value="CRK46381.1"/>
    <property type="molecule type" value="Genomic_DNA"/>
</dbReference>
<dbReference type="PROSITE" id="PS50297">
    <property type="entry name" value="ANK_REP_REGION"/>
    <property type="match status" value="1"/>
</dbReference>